<gene>
    <name evidence="1" type="ORF">ONB1V03_LOCUS1162</name>
</gene>
<organism evidence="1">
    <name type="scientific">Oppiella nova</name>
    <dbReference type="NCBI Taxonomy" id="334625"/>
    <lineage>
        <taxon>Eukaryota</taxon>
        <taxon>Metazoa</taxon>
        <taxon>Ecdysozoa</taxon>
        <taxon>Arthropoda</taxon>
        <taxon>Chelicerata</taxon>
        <taxon>Arachnida</taxon>
        <taxon>Acari</taxon>
        <taxon>Acariformes</taxon>
        <taxon>Sarcoptiformes</taxon>
        <taxon>Oribatida</taxon>
        <taxon>Brachypylina</taxon>
        <taxon>Oppioidea</taxon>
        <taxon>Oppiidae</taxon>
        <taxon>Oppiella</taxon>
    </lineage>
</organism>
<dbReference type="AlphaFoldDB" id="A0A7R9QA80"/>
<sequence length="182" mass="19975">MAYAMSSTAYESDWSSSASVSSTGQTLTSESTPHVISLWDQFNGSAVVAIGVSLVAVDERAVRVSVAVTKTCDTIHVSVSVGHNGGVDEVADEMMAEMSSRYHCDSQSTKKGVTHASQQPHVYAYETHPVWFMKSYEKCIGIRGDGVRETAQNKLIYCLRSRRTIHSTLLHEDFRDVSHITV</sequence>
<dbReference type="Proteomes" id="UP000728032">
    <property type="component" value="Unassembled WGS sequence"/>
</dbReference>
<proteinExistence type="predicted"/>
<dbReference type="EMBL" id="CAJPVJ010000167">
    <property type="protein sequence ID" value="CAG2161557.1"/>
    <property type="molecule type" value="Genomic_DNA"/>
</dbReference>
<keyword evidence="2" id="KW-1185">Reference proteome</keyword>
<accession>A0A7R9QA80</accession>
<evidence type="ECO:0000313" key="1">
    <source>
        <dbReference type="EMBL" id="CAD7638017.1"/>
    </source>
</evidence>
<protein>
    <submittedName>
        <fullName evidence="1">Uncharacterized protein</fullName>
    </submittedName>
</protein>
<name>A0A7R9QA80_9ACAR</name>
<evidence type="ECO:0000313" key="2">
    <source>
        <dbReference type="Proteomes" id="UP000728032"/>
    </source>
</evidence>
<dbReference type="EMBL" id="OC914992">
    <property type="protein sequence ID" value="CAD7638017.1"/>
    <property type="molecule type" value="Genomic_DNA"/>
</dbReference>
<reference evidence="1" key="1">
    <citation type="submission" date="2020-11" db="EMBL/GenBank/DDBJ databases">
        <authorList>
            <person name="Tran Van P."/>
        </authorList>
    </citation>
    <scope>NUCLEOTIDE SEQUENCE</scope>
</reference>